<gene>
    <name evidence="1" type="ORF">SAMN02745181_1968</name>
</gene>
<dbReference type="RefSeq" id="WP_143183539.1">
    <property type="nucleotide sequence ID" value="NZ_FQYR01000003.1"/>
</dbReference>
<reference evidence="1 2" key="1">
    <citation type="submission" date="2016-11" db="EMBL/GenBank/DDBJ databases">
        <authorList>
            <person name="Jaros S."/>
            <person name="Januszkiewicz K."/>
            <person name="Wedrychowicz H."/>
        </authorList>
    </citation>
    <scope>NUCLEOTIDE SEQUENCE [LARGE SCALE GENOMIC DNA]</scope>
    <source>
        <strain evidence="1 2">DSM 18772</strain>
    </source>
</reference>
<dbReference type="InParanoid" id="A0A1M6J0A1"/>
<name>A0A1M6J0A1_9BACT</name>
<proteinExistence type="predicted"/>
<dbReference type="EMBL" id="FQYR01000003">
    <property type="protein sequence ID" value="SHJ40107.1"/>
    <property type="molecule type" value="Genomic_DNA"/>
</dbReference>
<dbReference type="Proteomes" id="UP000184510">
    <property type="component" value="Unassembled WGS sequence"/>
</dbReference>
<organism evidence="1 2">
    <name type="scientific">Rubritalea squalenifaciens DSM 18772</name>
    <dbReference type="NCBI Taxonomy" id="1123071"/>
    <lineage>
        <taxon>Bacteria</taxon>
        <taxon>Pseudomonadati</taxon>
        <taxon>Verrucomicrobiota</taxon>
        <taxon>Verrucomicrobiia</taxon>
        <taxon>Verrucomicrobiales</taxon>
        <taxon>Rubritaleaceae</taxon>
        <taxon>Rubritalea</taxon>
    </lineage>
</organism>
<keyword evidence="2" id="KW-1185">Reference proteome</keyword>
<dbReference type="PROSITE" id="PS51257">
    <property type="entry name" value="PROKAR_LIPOPROTEIN"/>
    <property type="match status" value="1"/>
</dbReference>
<evidence type="ECO:0000313" key="2">
    <source>
        <dbReference type="Proteomes" id="UP000184510"/>
    </source>
</evidence>
<evidence type="ECO:0008006" key="3">
    <source>
        <dbReference type="Google" id="ProtNLM"/>
    </source>
</evidence>
<dbReference type="STRING" id="1123071.SAMN02745181_1968"/>
<accession>A0A1M6J0A1</accession>
<dbReference type="AlphaFoldDB" id="A0A1M6J0A1"/>
<evidence type="ECO:0000313" key="1">
    <source>
        <dbReference type="EMBL" id="SHJ40107.1"/>
    </source>
</evidence>
<sequence>MKLLLFVSALLLCACSRNPDSLDADCWLECVDSISIPINDNLVDDNPIMGPGDYMFTTDMFSECAQLNGKTFFQKLVGSIEDPDAVSFVHNGNRYLILFEGKNLPEMPGYKAKELKDRIYIVYRAEY</sequence>
<protein>
    <recommendedName>
        <fullName evidence="3">Lipoprotein</fullName>
    </recommendedName>
</protein>